<dbReference type="PANTHER" id="PTHR33695:SF1">
    <property type="entry name" value="LIPOPROTEIN SIGNAL PEPTIDASE"/>
    <property type="match status" value="1"/>
</dbReference>
<evidence type="ECO:0000256" key="2">
    <source>
        <dbReference type="ARBA" id="ARBA00022475"/>
    </source>
</evidence>
<keyword evidence="7 9" id="KW-1133">Transmembrane helix</keyword>
<reference evidence="11 12" key="1">
    <citation type="submission" date="2018-11" db="EMBL/GenBank/DDBJ databases">
        <authorList>
            <person name="Na S.W."/>
            <person name="Baik M."/>
        </authorList>
    </citation>
    <scope>NUCLEOTIDE SEQUENCE [LARGE SCALE GENOMIC DNA]</scope>
    <source>
        <strain evidence="11 12">E39</strain>
    </source>
</reference>
<protein>
    <recommendedName>
        <fullName evidence="9">Lipoprotein signal peptidase</fullName>
        <ecNumber evidence="9">3.4.23.36</ecNumber>
    </recommendedName>
    <alternativeName>
        <fullName evidence="9">Prolipoprotein signal peptidase</fullName>
    </alternativeName>
    <alternativeName>
        <fullName evidence="9">Signal peptidase II</fullName>
        <shortName evidence="9">SPase II</shortName>
    </alternativeName>
</protein>
<keyword evidence="12" id="KW-1185">Reference proteome</keyword>
<evidence type="ECO:0000313" key="11">
    <source>
        <dbReference type="EMBL" id="QFQ11620.1"/>
    </source>
</evidence>
<evidence type="ECO:0000256" key="1">
    <source>
        <dbReference type="ARBA" id="ARBA00006139"/>
    </source>
</evidence>
<evidence type="ECO:0000256" key="6">
    <source>
        <dbReference type="ARBA" id="ARBA00022801"/>
    </source>
</evidence>
<evidence type="ECO:0000256" key="7">
    <source>
        <dbReference type="ARBA" id="ARBA00022989"/>
    </source>
</evidence>
<keyword evidence="11" id="KW-0449">Lipoprotein</keyword>
<keyword evidence="4 9" id="KW-0812">Transmembrane</keyword>
<feature type="active site" evidence="9">
    <location>
        <position position="174"/>
    </location>
</feature>
<comment type="similarity">
    <text evidence="1 9 10">Belongs to the peptidase A8 family.</text>
</comment>
<accession>A0A5P8E3Z3</accession>
<dbReference type="PRINTS" id="PR00781">
    <property type="entry name" value="LIPOSIGPTASE"/>
</dbReference>
<dbReference type="EMBL" id="CP033459">
    <property type="protein sequence ID" value="QFQ11620.1"/>
    <property type="molecule type" value="Genomic_DNA"/>
</dbReference>
<evidence type="ECO:0000256" key="4">
    <source>
        <dbReference type="ARBA" id="ARBA00022692"/>
    </source>
</evidence>
<sequence>MKKRTLVAIIVTIAIVIVDQIIKIAVKTNFRLHETIEVFPWFRLSFVENEGMAYGMDFIGTLFLTVFRIVAIGLFIFLLVKCVKQQKPVGFIICLAMIIAGALGNVIDNCLYGLIFSESTPFEVSHFTSFDSGSGAFLEGKVVDMFYFPLFTWPESIPLVGGRVFFSAIFNFADAAITCGVIAMLLFYSRSLFSSDKNSDKSETKTEEKIETN</sequence>
<keyword evidence="3 9" id="KW-0645">Protease</keyword>
<proteinExistence type="inferred from homology"/>
<evidence type="ECO:0000256" key="9">
    <source>
        <dbReference type="HAMAP-Rule" id="MF_00161"/>
    </source>
</evidence>
<comment type="catalytic activity">
    <reaction evidence="9">
        <text>Release of signal peptides from bacterial membrane prolipoproteins. Hydrolyzes -Xaa-Yaa-Zaa-|-(S,diacylglyceryl)Cys-, in which Xaa is hydrophobic (preferably Leu), and Yaa (Ala or Ser) and Zaa (Gly or Ala) have small, neutral side chains.</text>
        <dbReference type="EC" id="3.4.23.36"/>
    </reaction>
</comment>
<evidence type="ECO:0000256" key="5">
    <source>
        <dbReference type="ARBA" id="ARBA00022750"/>
    </source>
</evidence>
<comment type="pathway">
    <text evidence="9">Protein modification; lipoprotein biosynthesis (signal peptide cleavage).</text>
</comment>
<dbReference type="KEGG" id="alq:C7Y71_000440"/>
<keyword evidence="2 9" id="KW-1003">Cell membrane</keyword>
<keyword evidence="8 9" id="KW-0472">Membrane</keyword>
<dbReference type="GO" id="GO:0004190">
    <property type="term" value="F:aspartic-type endopeptidase activity"/>
    <property type="evidence" value="ECO:0007669"/>
    <property type="project" value="UniProtKB-UniRule"/>
</dbReference>
<dbReference type="EC" id="3.4.23.36" evidence="9"/>
<evidence type="ECO:0000256" key="10">
    <source>
        <dbReference type="RuleBase" id="RU004181"/>
    </source>
</evidence>
<dbReference type="NCBIfam" id="NF011369">
    <property type="entry name" value="PRK14788.1"/>
    <property type="match status" value="1"/>
</dbReference>
<feature type="active site" evidence="9">
    <location>
        <position position="144"/>
    </location>
</feature>
<dbReference type="PANTHER" id="PTHR33695">
    <property type="entry name" value="LIPOPROTEIN SIGNAL PEPTIDASE"/>
    <property type="match status" value="1"/>
</dbReference>
<dbReference type="InterPro" id="IPR001872">
    <property type="entry name" value="Peptidase_A8"/>
</dbReference>
<feature type="transmembrane region" description="Helical" evidence="9">
    <location>
        <begin position="92"/>
        <end position="115"/>
    </location>
</feature>
<organism evidence="11 12">
    <name type="scientific">Pseudoprevotella muciniphila</name>
    <dbReference type="NCBI Taxonomy" id="2133944"/>
    <lineage>
        <taxon>Bacteria</taxon>
        <taxon>Pseudomonadati</taxon>
        <taxon>Bacteroidota</taxon>
        <taxon>Bacteroidia</taxon>
        <taxon>Bacteroidales</taxon>
        <taxon>Prevotellaceae</taxon>
        <taxon>Pseudoprevotella</taxon>
    </lineage>
</organism>
<name>A0A5P8E3Z3_9BACT</name>
<feature type="transmembrane region" description="Helical" evidence="9">
    <location>
        <begin position="58"/>
        <end position="80"/>
    </location>
</feature>
<dbReference type="UniPathway" id="UPA00665"/>
<dbReference type="GO" id="GO:0006508">
    <property type="term" value="P:proteolysis"/>
    <property type="evidence" value="ECO:0007669"/>
    <property type="project" value="UniProtKB-KW"/>
</dbReference>
<dbReference type="RefSeq" id="WP_111898681.1">
    <property type="nucleotide sequence ID" value="NZ_CP033459.1"/>
</dbReference>
<dbReference type="Pfam" id="PF01252">
    <property type="entry name" value="Peptidase_A8"/>
    <property type="match status" value="1"/>
</dbReference>
<evidence type="ECO:0000256" key="8">
    <source>
        <dbReference type="ARBA" id="ARBA00023136"/>
    </source>
</evidence>
<comment type="subcellular location">
    <subcellularLocation>
        <location evidence="9">Cell membrane</location>
        <topology evidence="9">Multi-pass membrane protein</topology>
    </subcellularLocation>
</comment>
<keyword evidence="6 9" id="KW-0378">Hydrolase</keyword>
<feature type="transmembrane region" description="Helical" evidence="9">
    <location>
        <begin position="164"/>
        <end position="188"/>
    </location>
</feature>
<evidence type="ECO:0000313" key="12">
    <source>
        <dbReference type="Proteomes" id="UP000249375"/>
    </source>
</evidence>
<feature type="transmembrane region" description="Helical" evidence="9">
    <location>
        <begin position="7"/>
        <end position="26"/>
    </location>
</feature>
<gene>
    <name evidence="9" type="primary">lspA</name>
    <name evidence="11" type="ORF">C7Y71_000440</name>
</gene>
<keyword evidence="5 9" id="KW-0064">Aspartyl protease</keyword>
<comment type="function">
    <text evidence="9">This protein specifically catalyzes the removal of signal peptides from prolipoproteins.</text>
</comment>
<dbReference type="HAMAP" id="MF_00161">
    <property type="entry name" value="LspA"/>
    <property type="match status" value="1"/>
</dbReference>
<dbReference type="OrthoDB" id="9810259at2"/>
<dbReference type="Proteomes" id="UP000249375">
    <property type="component" value="Chromosome"/>
</dbReference>
<dbReference type="AlphaFoldDB" id="A0A5P8E3Z3"/>
<evidence type="ECO:0000256" key="3">
    <source>
        <dbReference type="ARBA" id="ARBA00022670"/>
    </source>
</evidence>
<dbReference type="GO" id="GO:0005886">
    <property type="term" value="C:plasma membrane"/>
    <property type="evidence" value="ECO:0007669"/>
    <property type="project" value="UniProtKB-SubCell"/>
</dbReference>